<dbReference type="AlphaFoldDB" id="A0A8D9B107"/>
<evidence type="ECO:0000313" key="1">
    <source>
        <dbReference type="EMBL" id="CAG6776539.1"/>
    </source>
</evidence>
<dbReference type="EMBL" id="HBUF01085203">
    <property type="protein sequence ID" value="CAG6634136.1"/>
    <property type="molecule type" value="Transcribed_RNA"/>
</dbReference>
<sequence length="103" mass="12018">MKVIYTSFCTFTPQKISEIRFSSFGHHGDEVFIECSFLQVFEIKFASTMLAVQTIPCEALSPLAIIKDWFFRLYNIVFVDLFIKNYITIVIGWSIRRNITFSS</sequence>
<organism evidence="1">
    <name type="scientific">Cacopsylla melanoneura</name>
    <dbReference type="NCBI Taxonomy" id="428564"/>
    <lineage>
        <taxon>Eukaryota</taxon>
        <taxon>Metazoa</taxon>
        <taxon>Ecdysozoa</taxon>
        <taxon>Arthropoda</taxon>
        <taxon>Hexapoda</taxon>
        <taxon>Insecta</taxon>
        <taxon>Pterygota</taxon>
        <taxon>Neoptera</taxon>
        <taxon>Paraneoptera</taxon>
        <taxon>Hemiptera</taxon>
        <taxon>Sternorrhyncha</taxon>
        <taxon>Psylloidea</taxon>
        <taxon>Psyllidae</taxon>
        <taxon>Psyllinae</taxon>
        <taxon>Cacopsylla</taxon>
    </lineage>
</organism>
<dbReference type="EMBL" id="HBUF01262970">
    <property type="protein sequence ID" value="CAG6683408.1"/>
    <property type="molecule type" value="Transcribed_RNA"/>
</dbReference>
<proteinExistence type="predicted"/>
<name>A0A8D9B107_9HEMI</name>
<reference evidence="1" key="1">
    <citation type="submission" date="2021-05" db="EMBL/GenBank/DDBJ databases">
        <authorList>
            <person name="Alioto T."/>
            <person name="Alioto T."/>
            <person name="Gomez Garrido J."/>
        </authorList>
    </citation>
    <scope>NUCLEOTIDE SEQUENCE</scope>
</reference>
<protein>
    <submittedName>
        <fullName evidence="1">Uncharacterized protein</fullName>
    </submittedName>
</protein>
<accession>A0A8D9B107</accession>
<dbReference type="EMBL" id="HBUF01602506">
    <property type="protein sequence ID" value="CAG6776539.1"/>
    <property type="molecule type" value="Transcribed_RNA"/>
</dbReference>